<proteinExistence type="predicted"/>
<dbReference type="AlphaFoldDB" id="A0A1F5CBI3"/>
<dbReference type="Pfam" id="PF21840">
    <property type="entry name" value="DUF6899"/>
    <property type="match status" value="1"/>
</dbReference>
<evidence type="ECO:0000313" key="2">
    <source>
        <dbReference type="Proteomes" id="UP000177197"/>
    </source>
</evidence>
<protein>
    <submittedName>
        <fullName evidence="1">Uncharacterized protein</fullName>
    </submittedName>
</protein>
<dbReference type="InterPro" id="IPR054194">
    <property type="entry name" value="DUF6899"/>
</dbReference>
<dbReference type="Proteomes" id="UP000177197">
    <property type="component" value="Unassembled WGS sequence"/>
</dbReference>
<dbReference type="EMBL" id="MEYV01000011">
    <property type="protein sequence ID" value="OGD40178.1"/>
    <property type="molecule type" value="Genomic_DNA"/>
</dbReference>
<organism evidence="1 2">
    <name type="scientific">Candidatus Azambacteria bacterium RIFCSPLOWO2_02_FULL_44_14</name>
    <dbReference type="NCBI Taxonomy" id="1797306"/>
    <lineage>
        <taxon>Bacteria</taxon>
        <taxon>Candidatus Azamiibacteriota</taxon>
    </lineage>
</organism>
<accession>A0A1F5CBI3</accession>
<sequence>MPYVPSKKTDGKSTDREVIDAALEPLAQSVAEDITNNFSLRPIYEQTFIRVAYDLRDILKSPSVVGNGLTWDLAKAIYETGAKYGYEGVYLGEFNYAFTRFIQRVPQIKVKRGDWKDELRYWLYAETVTALCHAEKETEHLEIGVDGVFRDIKDEYKRRMNTAYEAAQIVKSGDCYDGPYYTRLVEVVDEEGRLIGHMEVMLKRSQDTLHKDVLDRQLVLKSKNPYTP</sequence>
<name>A0A1F5CBI3_9BACT</name>
<comment type="caution">
    <text evidence="1">The sequence shown here is derived from an EMBL/GenBank/DDBJ whole genome shotgun (WGS) entry which is preliminary data.</text>
</comment>
<reference evidence="1 2" key="1">
    <citation type="journal article" date="2016" name="Nat. Commun.">
        <title>Thousands of microbial genomes shed light on interconnected biogeochemical processes in an aquifer system.</title>
        <authorList>
            <person name="Anantharaman K."/>
            <person name="Brown C.T."/>
            <person name="Hug L.A."/>
            <person name="Sharon I."/>
            <person name="Castelle C.J."/>
            <person name="Probst A.J."/>
            <person name="Thomas B.C."/>
            <person name="Singh A."/>
            <person name="Wilkins M.J."/>
            <person name="Karaoz U."/>
            <person name="Brodie E.L."/>
            <person name="Williams K.H."/>
            <person name="Hubbard S.S."/>
            <person name="Banfield J.F."/>
        </authorList>
    </citation>
    <scope>NUCLEOTIDE SEQUENCE [LARGE SCALE GENOMIC DNA]</scope>
</reference>
<evidence type="ECO:0000313" key="1">
    <source>
        <dbReference type="EMBL" id="OGD40178.1"/>
    </source>
</evidence>
<gene>
    <name evidence="1" type="ORF">A3I30_02830</name>
</gene>